<reference evidence="1 2" key="1">
    <citation type="submission" date="2020-08" db="EMBL/GenBank/DDBJ databases">
        <title>Genomic Encyclopedia of Type Strains, Phase IV (KMG-IV): sequencing the most valuable type-strain genomes for metagenomic binning, comparative biology and taxonomic classification.</title>
        <authorList>
            <person name="Goeker M."/>
        </authorList>
    </citation>
    <scope>NUCLEOTIDE SEQUENCE [LARGE SCALE GENOMIC DNA]</scope>
    <source>
        <strain evidence="1 2">DSM 22548</strain>
    </source>
</reference>
<protein>
    <submittedName>
        <fullName evidence="1">Uncharacterized protein</fullName>
    </submittedName>
</protein>
<sequence>MLKGITRGTIFLDSGYRKLTFEEVVNILKESM</sequence>
<evidence type="ECO:0000313" key="2">
    <source>
        <dbReference type="Proteomes" id="UP000541425"/>
    </source>
</evidence>
<comment type="caution">
    <text evidence="1">The sequence shown here is derived from an EMBL/GenBank/DDBJ whole genome shotgun (WGS) entry which is preliminary data.</text>
</comment>
<evidence type="ECO:0000313" key="1">
    <source>
        <dbReference type="EMBL" id="MBB3702616.1"/>
    </source>
</evidence>
<organism evidence="1 2">
    <name type="scientific">Alloprevotella rava</name>
    <dbReference type="NCBI Taxonomy" id="671218"/>
    <lineage>
        <taxon>Bacteria</taxon>
        <taxon>Pseudomonadati</taxon>
        <taxon>Bacteroidota</taxon>
        <taxon>Bacteroidia</taxon>
        <taxon>Bacteroidales</taxon>
        <taxon>Prevotellaceae</taxon>
        <taxon>Alloprevotella</taxon>
    </lineage>
</organism>
<dbReference type="AlphaFoldDB" id="A0A7W5UHJ0"/>
<gene>
    <name evidence="1" type="ORF">FHS60_001079</name>
</gene>
<name>A0A7W5UHJ0_9BACT</name>
<accession>A0A7W5UHJ0</accession>
<proteinExistence type="predicted"/>
<dbReference type="EMBL" id="JACICA010000004">
    <property type="protein sequence ID" value="MBB3702616.1"/>
    <property type="molecule type" value="Genomic_DNA"/>
</dbReference>
<dbReference type="Proteomes" id="UP000541425">
    <property type="component" value="Unassembled WGS sequence"/>
</dbReference>